<dbReference type="KEGG" id="afs:AFR_41005"/>
<dbReference type="PATRIC" id="fig|1246995.3.peg.8300"/>
<dbReference type="eggNOG" id="ENOG5030WPT">
    <property type="taxonomic scope" value="Bacteria"/>
</dbReference>
<keyword evidence="2" id="KW-1185">Reference proteome</keyword>
<dbReference type="OrthoDB" id="3755682at2"/>
<gene>
    <name evidence="1" type="ORF">AFR_41005</name>
</gene>
<reference evidence="1 2" key="1">
    <citation type="journal article" date="2014" name="J. Biotechnol.">
        <title>Complete genome sequence of the actinobacterium Actinoplanes friuliensis HAG 010964, producer of the lipopeptide antibiotic friulimycin.</title>
        <authorList>
            <person name="Ruckert C."/>
            <person name="Szczepanowski R."/>
            <person name="Albersmeier A."/>
            <person name="Goesmann A."/>
            <person name="Fischer N."/>
            <person name="Steinkamper A."/>
            <person name="Puhler A."/>
            <person name="Biener R."/>
            <person name="Schwartz D."/>
            <person name="Kalinowski J."/>
        </authorList>
    </citation>
    <scope>NUCLEOTIDE SEQUENCE [LARGE SCALE GENOMIC DNA]</scope>
    <source>
        <strain evidence="1 2">DSM 7358</strain>
    </source>
</reference>
<evidence type="ECO:0008006" key="3">
    <source>
        <dbReference type="Google" id="ProtNLM"/>
    </source>
</evidence>
<dbReference type="HOGENOM" id="CLU_569421_0_0_11"/>
<dbReference type="RefSeq" id="WP_023562787.1">
    <property type="nucleotide sequence ID" value="NC_022657.1"/>
</dbReference>
<dbReference type="EMBL" id="CP006272">
    <property type="protein sequence ID" value="AGZ46455.1"/>
    <property type="molecule type" value="Genomic_DNA"/>
</dbReference>
<sequence>MIRLLGDEMLQWSDPAPVRGEALFPLVAVAHGRTLIAGPHGPALIGQVPADDLTLLVRGLTDGEALAARFPAATVCVGGLAKFTAGPPFDTVIALAGLEPLTSAEGVELSWGESLDLLLGLLRPGGTLLLGVENFLGLHRLVALPSRPTDADWAPVAEHDPTRPRGLRRVRDRVGVATSAFAVYPSLSAPTLVLDADDLDREEHLGALSALITRAVEPSAPVLTDPRRLAVETLRHGTAADVAPAWIVTAGVRVDLARALPSGRTLQDLLLEAALGRDLPTVRELLGRWWDGPCAGVPADQIVVGSEWVALAPAGDHGAALLRFATDLIDGGYPHPWPAPPGPADLAVTLAAMTGRTIDPPAPADRPDLVLRDLVAARDRLTAELAEARAKHLWYEQMLVSREQALQRARYLLGASAPVRAVVSGARAAKRTLRVLRPR</sequence>
<protein>
    <recommendedName>
        <fullName evidence="3">Class I SAM-dependent methyltransferase</fullName>
    </recommendedName>
</protein>
<dbReference type="STRING" id="1246995.AFR_41005"/>
<name>U5WEI5_9ACTN</name>
<dbReference type="Proteomes" id="UP000017746">
    <property type="component" value="Chromosome"/>
</dbReference>
<evidence type="ECO:0000313" key="2">
    <source>
        <dbReference type="Proteomes" id="UP000017746"/>
    </source>
</evidence>
<dbReference type="AlphaFoldDB" id="U5WEI5"/>
<accession>U5WEI5</accession>
<organism evidence="1 2">
    <name type="scientific">Actinoplanes friuliensis DSM 7358</name>
    <dbReference type="NCBI Taxonomy" id="1246995"/>
    <lineage>
        <taxon>Bacteria</taxon>
        <taxon>Bacillati</taxon>
        <taxon>Actinomycetota</taxon>
        <taxon>Actinomycetes</taxon>
        <taxon>Micromonosporales</taxon>
        <taxon>Micromonosporaceae</taxon>
        <taxon>Actinoplanes</taxon>
    </lineage>
</organism>
<evidence type="ECO:0000313" key="1">
    <source>
        <dbReference type="EMBL" id="AGZ46455.1"/>
    </source>
</evidence>
<proteinExistence type="predicted"/>